<dbReference type="Proteomes" id="UP000664132">
    <property type="component" value="Unassembled WGS sequence"/>
</dbReference>
<reference evidence="2" key="1">
    <citation type="submission" date="2021-02" db="EMBL/GenBank/DDBJ databases">
        <title>Genome sequence Cadophora malorum strain M34.</title>
        <authorList>
            <person name="Stefanovic E."/>
            <person name="Vu D."/>
            <person name="Scully C."/>
            <person name="Dijksterhuis J."/>
            <person name="Roader J."/>
            <person name="Houbraken J."/>
        </authorList>
    </citation>
    <scope>NUCLEOTIDE SEQUENCE</scope>
    <source>
        <strain evidence="2">M34</strain>
    </source>
</reference>
<feature type="transmembrane region" description="Helical" evidence="1">
    <location>
        <begin position="196"/>
        <end position="215"/>
    </location>
</feature>
<dbReference type="EMBL" id="JAFJYH010000290">
    <property type="protein sequence ID" value="KAG4413900.1"/>
    <property type="molecule type" value="Genomic_DNA"/>
</dbReference>
<evidence type="ECO:0000313" key="2">
    <source>
        <dbReference type="EMBL" id="KAG4413900.1"/>
    </source>
</evidence>
<name>A0A8H7T7I2_9HELO</name>
<feature type="transmembrane region" description="Helical" evidence="1">
    <location>
        <begin position="221"/>
        <end position="240"/>
    </location>
</feature>
<keyword evidence="1" id="KW-0472">Membrane</keyword>
<comment type="caution">
    <text evidence="2">The sequence shown here is derived from an EMBL/GenBank/DDBJ whole genome shotgun (WGS) entry which is preliminary data.</text>
</comment>
<organism evidence="2 3">
    <name type="scientific">Cadophora malorum</name>
    <dbReference type="NCBI Taxonomy" id="108018"/>
    <lineage>
        <taxon>Eukaryota</taxon>
        <taxon>Fungi</taxon>
        <taxon>Dikarya</taxon>
        <taxon>Ascomycota</taxon>
        <taxon>Pezizomycotina</taxon>
        <taxon>Leotiomycetes</taxon>
        <taxon>Helotiales</taxon>
        <taxon>Ploettnerulaceae</taxon>
        <taxon>Cadophora</taxon>
    </lineage>
</organism>
<keyword evidence="1" id="KW-1133">Transmembrane helix</keyword>
<protein>
    <submittedName>
        <fullName evidence="2">Uncharacterized protein</fullName>
    </submittedName>
</protein>
<gene>
    <name evidence="2" type="ORF">IFR04_012951</name>
</gene>
<sequence length="254" mass="28535">MTPATLRGHNGIAAQSNLFTILAQECMEQLYDDNFEGKFGAVHVLEFSRLHHMNLHYFEAELAAELASIAEKKTTDRKQMLRIRKTLRGYGEAMVDYERVLKHWEAPLKGRLAAFHEIILSESFKELLKAKNVNHQGKTNGADQHDTWDNGYMSLYSGNAWAPGFLSRIGETLRGGLALKVSILIMSVNKMSTTNLVTTCVAVSLVAVVLATFSFRCPEGYIGTYGCVCCCFWSSSLGRARRWYLGRDRTQLVI</sequence>
<dbReference type="OrthoDB" id="3546297at2759"/>
<proteinExistence type="predicted"/>
<keyword evidence="1" id="KW-0812">Transmembrane</keyword>
<keyword evidence="3" id="KW-1185">Reference proteome</keyword>
<dbReference type="AlphaFoldDB" id="A0A8H7T7I2"/>
<evidence type="ECO:0000313" key="3">
    <source>
        <dbReference type="Proteomes" id="UP000664132"/>
    </source>
</evidence>
<evidence type="ECO:0000256" key="1">
    <source>
        <dbReference type="SAM" id="Phobius"/>
    </source>
</evidence>
<accession>A0A8H7T7I2</accession>